<evidence type="ECO:0000313" key="2">
    <source>
        <dbReference type="Proteomes" id="UP000243140"/>
    </source>
</evidence>
<accession>A0ABX3SXE9</accession>
<proteinExistence type="predicted"/>
<comment type="caution">
    <text evidence="1">The sequence shown here is derived from an EMBL/GenBank/DDBJ whole genome shotgun (WGS) entry which is preliminary data.</text>
</comment>
<keyword evidence="2" id="KW-1185">Reference proteome</keyword>
<name>A0ABX3SXE9_MYCMA</name>
<protein>
    <recommendedName>
        <fullName evidence="3">Secreted protein</fullName>
    </recommendedName>
</protein>
<organism evidence="1 2">
    <name type="scientific">Mycobacterium malmoense</name>
    <dbReference type="NCBI Taxonomy" id="1780"/>
    <lineage>
        <taxon>Bacteria</taxon>
        <taxon>Bacillati</taxon>
        <taxon>Actinomycetota</taxon>
        <taxon>Actinomycetes</taxon>
        <taxon>Mycobacteriales</taxon>
        <taxon>Mycobacteriaceae</taxon>
        <taxon>Mycobacterium</taxon>
    </lineage>
</organism>
<dbReference type="Proteomes" id="UP000243140">
    <property type="component" value="Unassembled WGS sequence"/>
</dbReference>
<evidence type="ECO:0000313" key="1">
    <source>
        <dbReference type="EMBL" id="ORA85378.1"/>
    </source>
</evidence>
<sequence>MIGCAVSGRRASLCWLLMVPVLAWPVVLVTRASRIALDHVHDTDGGTQSLLCEVSVARRGLQFMRVA</sequence>
<reference evidence="1 2" key="1">
    <citation type="submission" date="2017-02" db="EMBL/GenBank/DDBJ databases">
        <title>The new phylogeny of genus Mycobacterium.</title>
        <authorList>
            <person name="Tortoli E."/>
            <person name="Trovato A."/>
            <person name="Cirillo D.M."/>
        </authorList>
    </citation>
    <scope>NUCLEOTIDE SEQUENCE [LARGE SCALE GENOMIC DNA]</scope>
    <source>
        <strain evidence="1 2">IP1130001</strain>
    </source>
</reference>
<evidence type="ECO:0008006" key="3">
    <source>
        <dbReference type="Google" id="ProtNLM"/>
    </source>
</evidence>
<gene>
    <name evidence="1" type="ORF">BST29_00435</name>
</gene>
<dbReference type="EMBL" id="MVHV01000001">
    <property type="protein sequence ID" value="ORA85378.1"/>
    <property type="molecule type" value="Genomic_DNA"/>
</dbReference>